<dbReference type="Proteomes" id="UP000225947">
    <property type="component" value="Segment"/>
</dbReference>
<keyword evidence="1" id="KW-0238">DNA-binding</keyword>
<evidence type="ECO:0000256" key="2">
    <source>
        <dbReference type="RuleBase" id="RU003939"/>
    </source>
</evidence>
<keyword evidence="4" id="KW-1185">Reference proteome</keyword>
<dbReference type="GO" id="GO:0003677">
    <property type="term" value="F:DNA binding"/>
    <property type="evidence" value="ECO:0007669"/>
    <property type="project" value="UniProtKB-KW"/>
</dbReference>
<organism evidence="3 4">
    <name type="scientific">Acinetobacter phage vB_AbaM_ME3</name>
    <dbReference type="NCBI Taxonomy" id="1837876"/>
    <lineage>
        <taxon>Viruses</taxon>
        <taxon>Duplodnaviria</taxon>
        <taxon>Heunggongvirae</taxon>
        <taxon>Uroviricota</taxon>
        <taxon>Caudoviricetes</taxon>
        <taxon>Metrivirus</taxon>
        <taxon>Metrivirus ME3</taxon>
    </lineage>
</organism>
<proteinExistence type="inferred from homology"/>
<dbReference type="Gene3D" id="4.10.520.10">
    <property type="entry name" value="IHF-like DNA-binding proteins"/>
    <property type="match status" value="1"/>
</dbReference>
<dbReference type="InterPro" id="IPR000119">
    <property type="entry name" value="Hist_DNA-bd"/>
</dbReference>
<dbReference type="PANTHER" id="PTHR33175">
    <property type="entry name" value="DNA-BINDING PROTEIN HU"/>
    <property type="match status" value="1"/>
</dbReference>
<comment type="similarity">
    <text evidence="2">Belongs to the bacterial histone-like protein family.</text>
</comment>
<name>A0A172Q061_9CAUD</name>
<dbReference type="PRINTS" id="PR01727">
    <property type="entry name" value="DNABINDINGHU"/>
</dbReference>
<dbReference type="SUPFAM" id="SSF47729">
    <property type="entry name" value="IHF-like DNA-binding proteins"/>
    <property type="match status" value="1"/>
</dbReference>
<dbReference type="GO" id="GO:0030527">
    <property type="term" value="F:structural constituent of chromatin"/>
    <property type="evidence" value="ECO:0007669"/>
    <property type="project" value="InterPro"/>
</dbReference>
<reference evidence="4" key="1">
    <citation type="submission" date="2016-03" db="EMBL/GenBank/DDBJ databases">
        <title>Characterization of Acinetobacter baumannii phage vB_AbaM_ME3.</title>
        <authorList>
            <person name="Buttimer C.T.H."/>
            <person name="Elbreki M."/>
            <person name="Coffey A."/>
        </authorList>
    </citation>
    <scope>NUCLEOTIDE SEQUENCE [LARGE SCALE GENOMIC DNA]</scope>
</reference>
<dbReference type="EMBL" id="KU935715">
    <property type="protein sequence ID" value="AND75242.1"/>
    <property type="molecule type" value="Genomic_DNA"/>
</dbReference>
<gene>
    <name evidence="3" type="ORF">ME3_81</name>
</gene>
<dbReference type="SMART" id="SM00411">
    <property type="entry name" value="BHL"/>
    <property type="match status" value="1"/>
</dbReference>
<dbReference type="PANTHER" id="PTHR33175:SF3">
    <property type="entry name" value="DNA-BINDING PROTEIN HU-BETA"/>
    <property type="match status" value="1"/>
</dbReference>
<protein>
    <submittedName>
        <fullName evidence="3">Transcriptional regulator</fullName>
    </submittedName>
</protein>
<evidence type="ECO:0000256" key="1">
    <source>
        <dbReference type="ARBA" id="ARBA00023125"/>
    </source>
</evidence>
<evidence type="ECO:0000313" key="3">
    <source>
        <dbReference type="EMBL" id="AND75242.1"/>
    </source>
</evidence>
<evidence type="ECO:0000313" key="4">
    <source>
        <dbReference type="Proteomes" id="UP000225947"/>
    </source>
</evidence>
<dbReference type="Pfam" id="PF00216">
    <property type="entry name" value="Bac_DNA_binding"/>
    <property type="match status" value="1"/>
</dbReference>
<accession>A0A172Q061</accession>
<dbReference type="InterPro" id="IPR010992">
    <property type="entry name" value="IHF-like_DNA-bd_dom_sf"/>
</dbReference>
<sequence>MANLQTIVDSIAAAQGITKKAAEANVRQVLETIIATTVAEGEVKLAGFGSFSIKDVAAKTVRHPATGESLEVPATKKVSFKAAAALKERVKATV</sequence>